<dbReference type="STRING" id="67855.RO21_00470"/>
<reference evidence="2 3" key="1">
    <citation type="submission" date="2014-12" db="EMBL/GenBank/DDBJ databases">
        <title>Reclassification of Actinobacillus muris as Muribacter muris.</title>
        <authorList>
            <person name="Christensen H."/>
            <person name="Nicklas W."/>
            <person name="Bisgaard M."/>
        </authorList>
    </citation>
    <scope>NUCLEOTIDE SEQUENCE [LARGE SCALE GENOMIC DNA]</scope>
    <source>
        <strain evidence="2 3">Ackerman80-443D</strain>
    </source>
</reference>
<dbReference type="Proteomes" id="UP000036270">
    <property type="component" value="Unassembled WGS sequence"/>
</dbReference>
<dbReference type="RefSeq" id="WP_047975833.1">
    <property type="nucleotide sequence ID" value="NZ_JWIZ01000002.1"/>
</dbReference>
<dbReference type="PATRIC" id="fig|67855.3.peg.533"/>
<dbReference type="EMBL" id="JWIZ01000002">
    <property type="protein sequence ID" value="KMK52527.1"/>
    <property type="molecule type" value="Genomic_DNA"/>
</dbReference>
<proteinExistence type="predicted"/>
<dbReference type="AlphaFoldDB" id="A0A0J5S6N6"/>
<dbReference type="Pfam" id="PF21832">
    <property type="entry name" value="DUF6892"/>
    <property type="match status" value="1"/>
</dbReference>
<feature type="domain" description="DUF6892" evidence="1">
    <location>
        <begin position="137"/>
        <end position="294"/>
    </location>
</feature>
<evidence type="ECO:0000259" key="1">
    <source>
        <dbReference type="Pfam" id="PF21832"/>
    </source>
</evidence>
<sequence>MPNIFETLKTNQLFDILEEERDDAFENEEFFQGLKDLLHLSKNWDLKKKIQFVSSVLSSFEGMAGWFYIYCDGWDTIFGLAGEKNERKLEGLKLISKAFSDIDEPVTHQLRYIISEAERIKLRRLHPIYNLNQTPKIIFKDFGFKLAVINQLMYKKKILRPSFNIALFAEEYIDERTGYGINLDWYRASQEAARYLWNLDIPEYLLNSITTLELDQNAEIYRGVAYPGLYINPKLLSDGYKPITDNAIEDLALLPNLESIVLGGSIKFEWGKDESYRDDLSTNFVQALKAKRIKLRRNRAI</sequence>
<keyword evidence="3" id="KW-1185">Reference proteome</keyword>
<evidence type="ECO:0000313" key="2">
    <source>
        <dbReference type="EMBL" id="KMK52527.1"/>
    </source>
</evidence>
<comment type="caution">
    <text evidence="2">The sequence shown here is derived from an EMBL/GenBank/DDBJ whole genome shotgun (WGS) entry which is preliminary data.</text>
</comment>
<dbReference type="InterPro" id="IPR054187">
    <property type="entry name" value="DUF6892"/>
</dbReference>
<protein>
    <recommendedName>
        <fullName evidence="1">DUF6892 domain-containing protein</fullName>
    </recommendedName>
</protein>
<evidence type="ECO:0000313" key="3">
    <source>
        <dbReference type="Proteomes" id="UP000036270"/>
    </source>
</evidence>
<accession>A0A0J5S6N6</accession>
<name>A0A0J5S6N6_9PAST</name>
<gene>
    <name evidence="2" type="ORF">RO21_00470</name>
</gene>
<organism evidence="2 3">
    <name type="scientific">Muribacter muris</name>
    <dbReference type="NCBI Taxonomy" id="67855"/>
    <lineage>
        <taxon>Bacteria</taxon>
        <taxon>Pseudomonadati</taxon>
        <taxon>Pseudomonadota</taxon>
        <taxon>Gammaproteobacteria</taxon>
        <taxon>Pasteurellales</taxon>
        <taxon>Pasteurellaceae</taxon>
        <taxon>Muribacter</taxon>
    </lineage>
</organism>